<reference evidence="2" key="1">
    <citation type="submission" date="2017-04" db="EMBL/GenBank/DDBJ databases">
        <authorList>
            <person name="Varghese N."/>
            <person name="Submissions S."/>
        </authorList>
    </citation>
    <scope>NUCLEOTIDE SEQUENCE [LARGE SCALE GENOMIC DNA]</scope>
    <source>
        <strain evidence="2">B4P</strain>
    </source>
</reference>
<dbReference type="RefSeq" id="WP_159457681.1">
    <property type="nucleotide sequence ID" value="NZ_FXAF01000008.1"/>
</dbReference>
<evidence type="ECO:0000313" key="1">
    <source>
        <dbReference type="EMBL" id="SMF59070.1"/>
    </source>
</evidence>
<dbReference type="EMBL" id="FXAF01000008">
    <property type="protein sequence ID" value="SMF59070.1"/>
    <property type="molecule type" value="Genomic_DNA"/>
</dbReference>
<organism evidence="1 2">
    <name type="scientific">Xaviernesmea oryzae</name>
    <dbReference type="NCBI Taxonomy" id="464029"/>
    <lineage>
        <taxon>Bacteria</taxon>
        <taxon>Pseudomonadati</taxon>
        <taxon>Pseudomonadota</taxon>
        <taxon>Alphaproteobacteria</taxon>
        <taxon>Hyphomicrobiales</taxon>
        <taxon>Rhizobiaceae</taxon>
        <taxon>Rhizobium/Agrobacterium group</taxon>
        <taxon>Xaviernesmea</taxon>
    </lineage>
</organism>
<dbReference type="OrthoDB" id="9982681at2"/>
<name>A0A1X7FUM1_9HYPH</name>
<evidence type="ECO:0000313" key="2">
    <source>
        <dbReference type="Proteomes" id="UP000192903"/>
    </source>
</evidence>
<dbReference type="AlphaFoldDB" id="A0A1X7FUM1"/>
<accession>A0A1X7FUM1</accession>
<gene>
    <name evidence="1" type="ORF">SAMN02982989_0883</name>
</gene>
<dbReference type="Proteomes" id="UP000192903">
    <property type="component" value="Unassembled WGS sequence"/>
</dbReference>
<keyword evidence="2" id="KW-1185">Reference proteome</keyword>
<protein>
    <submittedName>
        <fullName evidence="1">Uncharacterized protein</fullName>
    </submittedName>
</protein>
<proteinExistence type="predicted"/>
<sequence length="77" mass="8276">MAIALQAALRSTLEELAVVHDLKAGDWLDELETTLIRDTANIWSEGLSMNMELAAVERAQGLILTVTGALRAQLDAG</sequence>